<evidence type="ECO:0000256" key="4">
    <source>
        <dbReference type="ARBA" id="ARBA00022840"/>
    </source>
</evidence>
<keyword evidence="4 5" id="KW-0067">ATP-binding</keyword>
<dbReference type="SUPFAM" id="SSF52540">
    <property type="entry name" value="P-loop containing nucleoside triphosphate hydrolases"/>
    <property type="match status" value="1"/>
</dbReference>
<dbReference type="PANTHER" id="PTHR10763">
    <property type="entry name" value="CELL DIVISION CONTROL PROTEIN 6-RELATED"/>
    <property type="match status" value="1"/>
</dbReference>
<gene>
    <name evidence="8" type="ORF">CUJ86_09690</name>
</gene>
<evidence type="ECO:0000256" key="2">
    <source>
        <dbReference type="ARBA" id="ARBA00022705"/>
    </source>
</evidence>
<keyword evidence="2 5" id="KW-0235">DNA replication</keyword>
<sequence>MTHHPLMADQTLFRDPDLFDADHLPETFHYRDTQMEALALSLRPALRGGSPLNTVLRGPPGTGKTTAARYIFAQVEETTCRVVPILVSCQAERTAHTVYTKLFTALIGHPPPSHGTSGTSLLAAVGRTLAERGTVLVVGLDDANYLAPKGVLNEVLARILRLHESYPGARTGVVMTDSSTDTDLSRVLDRATYSVLCPNEVAFHPYTAEEVRGILGDRLQVGVYPGVVPPAVLDLVVERTVACGDVRVGLHLLNEAVLHAERAGRTAVEVGDVEAAFAVARHTRLTAGVQTLAPQERAVLSVLAGMVRRGEETTSGRVYEAVAAVEPMCYTRFYERLKRLEALDLVTRRQRKIGQGWTREIVVREGVEEMVGPVPAGSSGASLQSVTGVAEDEKCRYEGGRG</sequence>
<dbReference type="NCBIfam" id="TIGR02928">
    <property type="entry name" value="orc1/cdc6 family replication initiation protein"/>
    <property type="match status" value="1"/>
</dbReference>
<dbReference type="GO" id="GO:0006260">
    <property type="term" value="P:DNA replication"/>
    <property type="evidence" value="ECO:0007669"/>
    <property type="project" value="UniProtKB-UniRule"/>
</dbReference>
<dbReference type="InterPro" id="IPR003593">
    <property type="entry name" value="AAA+_ATPase"/>
</dbReference>
<dbReference type="InterPro" id="IPR049945">
    <property type="entry name" value="AAA_22"/>
</dbReference>
<comment type="function">
    <text evidence="5">Involved in regulation of DNA replication.</text>
</comment>
<protein>
    <recommendedName>
        <fullName evidence="5">ORC1-type DNA replication protein</fullName>
    </recommendedName>
</protein>
<name>A0A483CQU8_9EURY</name>
<dbReference type="Proteomes" id="UP000292580">
    <property type="component" value="Unassembled WGS sequence"/>
</dbReference>
<dbReference type="InterPro" id="IPR036390">
    <property type="entry name" value="WH_DNA-bd_sf"/>
</dbReference>
<feature type="binding site" evidence="5">
    <location>
        <begin position="62"/>
        <end position="66"/>
    </location>
    <ligand>
        <name>ATP</name>
        <dbReference type="ChEBI" id="CHEBI:30616"/>
    </ligand>
</feature>
<dbReference type="SMART" id="SM01074">
    <property type="entry name" value="Cdc6_C"/>
    <property type="match status" value="1"/>
</dbReference>
<accession>A0A483CQU8</accession>
<dbReference type="InterPro" id="IPR015163">
    <property type="entry name" value="Cdc6_C"/>
</dbReference>
<feature type="binding site" evidence="5">
    <location>
        <position position="206"/>
    </location>
    <ligand>
        <name>ATP</name>
        <dbReference type="ChEBI" id="CHEBI:30616"/>
    </ligand>
</feature>
<dbReference type="RefSeq" id="WP_130647381.1">
    <property type="nucleotide sequence ID" value="NZ_PGCL01000004.1"/>
</dbReference>
<dbReference type="SMART" id="SM00382">
    <property type="entry name" value="AAA"/>
    <property type="match status" value="1"/>
</dbReference>
<evidence type="ECO:0000256" key="1">
    <source>
        <dbReference type="ARBA" id="ARBA00006184"/>
    </source>
</evidence>
<dbReference type="InterPro" id="IPR014277">
    <property type="entry name" value="Orc1/Cdc6_arc"/>
</dbReference>
<feature type="domain" description="Cdc6 C-terminal" evidence="7">
    <location>
        <begin position="299"/>
        <end position="374"/>
    </location>
</feature>
<dbReference type="Gene3D" id="1.10.8.60">
    <property type="match status" value="1"/>
</dbReference>
<evidence type="ECO:0000259" key="7">
    <source>
        <dbReference type="SMART" id="SM01074"/>
    </source>
</evidence>
<dbReference type="Gene3D" id="3.40.50.300">
    <property type="entry name" value="P-loop containing nucleotide triphosphate hydrolases"/>
    <property type="match status" value="1"/>
</dbReference>
<comment type="similarity">
    <text evidence="1 5">Belongs to the CDC6/cdc18 family.</text>
</comment>
<dbReference type="GO" id="GO:0005524">
    <property type="term" value="F:ATP binding"/>
    <property type="evidence" value="ECO:0007669"/>
    <property type="project" value="UniProtKB-UniRule"/>
</dbReference>
<dbReference type="Pfam" id="PF13401">
    <property type="entry name" value="AAA_22"/>
    <property type="match status" value="1"/>
</dbReference>
<dbReference type="HAMAP" id="MF_01407">
    <property type="entry name" value="ORC1_type_DNA_replic_protein"/>
    <property type="match status" value="1"/>
</dbReference>
<dbReference type="NCBIfam" id="NF001624">
    <property type="entry name" value="PRK00411.1-2"/>
    <property type="match status" value="1"/>
</dbReference>
<keyword evidence="9" id="KW-1185">Reference proteome</keyword>
<dbReference type="AlphaFoldDB" id="A0A483CQU8"/>
<dbReference type="OrthoDB" id="53276at2157"/>
<dbReference type="SUPFAM" id="SSF46785">
    <property type="entry name" value="Winged helix' DNA-binding domain"/>
    <property type="match status" value="1"/>
</dbReference>
<dbReference type="InterPro" id="IPR055237">
    <property type="entry name" value="Cdc6_lid"/>
</dbReference>
<comment type="caution">
    <text evidence="8">The sequence shown here is derived from an EMBL/GenBank/DDBJ whole genome shotgun (WGS) entry which is preliminary data.</text>
</comment>
<feature type="domain" description="AAA+ ATPase" evidence="6">
    <location>
        <begin position="50"/>
        <end position="198"/>
    </location>
</feature>
<dbReference type="InterPro" id="IPR050311">
    <property type="entry name" value="ORC1/CDC6"/>
</dbReference>
<evidence type="ECO:0000256" key="3">
    <source>
        <dbReference type="ARBA" id="ARBA00022741"/>
    </source>
</evidence>
<organism evidence="8 9">
    <name type="scientific">Methanofollis fontis</name>
    <dbReference type="NCBI Taxonomy" id="2052832"/>
    <lineage>
        <taxon>Archaea</taxon>
        <taxon>Methanobacteriati</taxon>
        <taxon>Methanobacteriota</taxon>
        <taxon>Stenosarchaea group</taxon>
        <taxon>Methanomicrobia</taxon>
        <taxon>Methanomicrobiales</taxon>
        <taxon>Methanomicrobiaceae</taxon>
        <taxon>Methanofollis</taxon>
    </lineage>
</organism>
<dbReference type="PANTHER" id="PTHR10763:SF26">
    <property type="entry name" value="CELL DIVISION CONTROL PROTEIN 6 HOMOLOG"/>
    <property type="match status" value="1"/>
</dbReference>
<dbReference type="InterPro" id="IPR027417">
    <property type="entry name" value="P-loop_NTPase"/>
</dbReference>
<dbReference type="Pfam" id="PF22703">
    <property type="entry name" value="Cdc6_lid"/>
    <property type="match status" value="1"/>
</dbReference>
<evidence type="ECO:0000313" key="9">
    <source>
        <dbReference type="Proteomes" id="UP000292580"/>
    </source>
</evidence>
<dbReference type="EMBL" id="PGCL01000004">
    <property type="protein sequence ID" value="TAJ43610.1"/>
    <property type="molecule type" value="Genomic_DNA"/>
</dbReference>
<feature type="binding site" evidence="5">
    <location>
        <position position="218"/>
    </location>
    <ligand>
        <name>ATP</name>
        <dbReference type="ChEBI" id="CHEBI:30616"/>
    </ligand>
</feature>
<keyword evidence="3 5" id="KW-0547">Nucleotide-binding</keyword>
<evidence type="ECO:0000256" key="5">
    <source>
        <dbReference type="HAMAP-Rule" id="MF_01407"/>
    </source>
</evidence>
<reference evidence="8 9" key="1">
    <citation type="submission" date="2017-11" db="EMBL/GenBank/DDBJ databases">
        <title>Isolation and Characterization of Methanofollis Species from Methane Seep Offshore SW Taiwan.</title>
        <authorList>
            <person name="Teng N.-H."/>
            <person name="Lai M.-C."/>
            <person name="Chen S.-C."/>
        </authorList>
    </citation>
    <scope>NUCLEOTIDE SEQUENCE [LARGE SCALE GENOMIC DNA]</scope>
    <source>
        <strain evidence="8 9">FWC-SCC2</strain>
    </source>
</reference>
<dbReference type="GO" id="GO:0016887">
    <property type="term" value="F:ATP hydrolysis activity"/>
    <property type="evidence" value="ECO:0007669"/>
    <property type="project" value="InterPro"/>
</dbReference>
<evidence type="ECO:0000313" key="8">
    <source>
        <dbReference type="EMBL" id="TAJ43610.1"/>
    </source>
</evidence>
<evidence type="ECO:0000259" key="6">
    <source>
        <dbReference type="SMART" id="SM00382"/>
    </source>
</evidence>
<proteinExistence type="inferred from homology"/>